<feature type="region of interest" description="Disordered" evidence="1">
    <location>
        <begin position="24"/>
        <end position="56"/>
    </location>
</feature>
<feature type="region of interest" description="Disordered" evidence="1">
    <location>
        <begin position="157"/>
        <end position="218"/>
    </location>
</feature>
<dbReference type="AlphaFoldDB" id="A0A1Y4P4H4"/>
<reference evidence="4" key="1">
    <citation type="submission" date="2017-04" db="EMBL/GenBank/DDBJ databases">
        <title>Function of individual gut microbiota members based on whole genome sequencing of pure cultures obtained from chicken caecum.</title>
        <authorList>
            <person name="Medvecky M."/>
            <person name="Cejkova D."/>
            <person name="Polansky O."/>
            <person name="Karasova D."/>
            <person name="Kubasova T."/>
            <person name="Cizek A."/>
            <person name="Rychlik I."/>
        </authorList>
    </citation>
    <scope>NUCLEOTIDE SEQUENCE [LARGE SCALE GENOMIC DNA]</scope>
    <source>
        <strain evidence="4">An71</strain>
    </source>
</reference>
<name>A0A1Y4P4H4_LIMRT</name>
<dbReference type="RefSeq" id="WP_087215528.1">
    <property type="nucleotide sequence ID" value="NZ_JAJGTB010000061.1"/>
</dbReference>
<evidence type="ECO:0000256" key="2">
    <source>
        <dbReference type="SAM" id="SignalP"/>
    </source>
</evidence>
<organism evidence="3 4">
    <name type="scientific">Limosilactobacillus reuteri</name>
    <name type="common">Lactobacillus reuteri</name>
    <dbReference type="NCBI Taxonomy" id="1598"/>
    <lineage>
        <taxon>Bacteria</taxon>
        <taxon>Bacillati</taxon>
        <taxon>Bacillota</taxon>
        <taxon>Bacilli</taxon>
        <taxon>Lactobacillales</taxon>
        <taxon>Lactobacillaceae</taxon>
        <taxon>Limosilactobacillus</taxon>
    </lineage>
</organism>
<protein>
    <recommendedName>
        <fullName evidence="5">Lipoprotein</fullName>
    </recommendedName>
</protein>
<evidence type="ECO:0000313" key="3">
    <source>
        <dbReference type="EMBL" id="OUN46585.1"/>
    </source>
</evidence>
<evidence type="ECO:0000256" key="1">
    <source>
        <dbReference type="SAM" id="MobiDB-lite"/>
    </source>
</evidence>
<sequence>MKKRLILTISLFLVSLTLVGCNSNQTSNNSAKAENSSLRAENASLKSKESNKTRKEKYSNEDYALMAYLKLQGQTPDELNSNKSNMNWKQNGNKFTIDFGAHSTMMMVTDKQVQVTYDKTTNNGMGQGNGHKVYSKQELADEFGNQKNTLKEIINTAKENDNNSTSNNSSTTPSVNNQTTTQSNQNSNTITNSTSSSNTNNTNEEKPLVKNGYTYRPKYNENGQVDAWMVTGPDGRTFGGGDPSPAWQEIESEYNSLNNK</sequence>
<keyword evidence="2" id="KW-0732">Signal</keyword>
<dbReference type="EMBL" id="NFHN01000029">
    <property type="protein sequence ID" value="OUN46585.1"/>
    <property type="molecule type" value="Genomic_DNA"/>
</dbReference>
<proteinExistence type="predicted"/>
<dbReference type="PROSITE" id="PS51257">
    <property type="entry name" value="PROKAR_LIPOPROTEIN"/>
    <property type="match status" value="1"/>
</dbReference>
<comment type="caution">
    <text evidence="3">The sequence shown here is derived from an EMBL/GenBank/DDBJ whole genome shotgun (WGS) entry which is preliminary data.</text>
</comment>
<feature type="signal peptide" evidence="2">
    <location>
        <begin position="1"/>
        <end position="20"/>
    </location>
</feature>
<feature type="region of interest" description="Disordered" evidence="1">
    <location>
        <begin position="231"/>
        <end position="260"/>
    </location>
</feature>
<feature type="compositionally biased region" description="Basic and acidic residues" evidence="1">
    <location>
        <begin position="46"/>
        <end position="56"/>
    </location>
</feature>
<feature type="compositionally biased region" description="Low complexity" evidence="1">
    <location>
        <begin position="162"/>
        <end position="202"/>
    </location>
</feature>
<feature type="chain" id="PRO_5044063456" description="Lipoprotein" evidence="2">
    <location>
        <begin position="21"/>
        <end position="260"/>
    </location>
</feature>
<feature type="compositionally biased region" description="Polar residues" evidence="1">
    <location>
        <begin position="24"/>
        <end position="39"/>
    </location>
</feature>
<evidence type="ECO:0008006" key="5">
    <source>
        <dbReference type="Google" id="ProtNLM"/>
    </source>
</evidence>
<gene>
    <name evidence="3" type="ORF">B5G22_07460</name>
</gene>
<dbReference type="Proteomes" id="UP000195868">
    <property type="component" value="Unassembled WGS sequence"/>
</dbReference>
<accession>A0A1Y4P4H4</accession>
<evidence type="ECO:0000313" key="4">
    <source>
        <dbReference type="Proteomes" id="UP000195868"/>
    </source>
</evidence>